<dbReference type="BioCyc" id="PSP1104324:GJSN-1671-MONOMER"/>
<reference evidence="1 2" key="1">
    <citation type="journal article" date="2012" name="J. Bacteriol.">
        <title>Complete genome sequence of strain 1860, a crenarchaeon of the genus pyrobaculum able to grow with various electron acceptors.</title>
        <authorList>
            <person name="Mardanov A.V."/>
            <person name="Gumerov V.M."/>
            <person name="Slobodkina G.B."/>
            <person name="Beletsky A.V."/>
            <person name="Bonch-Osmolovskaya E.A."/>
            <person name="Ravin N.V."/>
            <person name="Skryabin K.G."/>
        </authorList>
    </citation>
    <scope>NUCLEOTIDE SEQUENCE [LARGE SCALE GENOMIC DNA]</scope>
    <source>
        <strain evidence="1 2">1860</strain>
    </source>
</reference>
<evidence type="ECO:0000313" key="2">
    <source>
        <dbReference type="Proteomes" id="UP000005867"/>
    </source>
</evidence>
<dbReference type="AlphaFoldDB" id="G7VGL6"/>
<dbReference type="HOGENOM" id="CLU_193461_0_0_2"/>
<dbReference type="eggNOG" id="arCOG02073">
    <property type="taxonomic scope" value="Archaea"/>
</dbReference>
<dbReference type="RefSeq" id="WP_014288942.1">
    <property type="nucleotide sequence ID" value="NC_016645.1"/>
</dbReference>
<name>G7VGL6_9CREN</name>
<accession>G7VGL6</accession>
<protein>
    <submittedName>
        <fullName evidence="1">Uncharacterized protein</fullName>
    </submittedName>
</protein>
<evidence type="ECO:0000313" key="1">
    <source>
        <dbReference type="EMBL" id="AET33116.1"/>
    </source>
</evidence>
<sequence>MDVLEVAGCPQGSLQTVEYIKERGPEELVVKTSDEDCVKVLRLVLPLFQYVVVDVWREGDKHAVRARRARS</sequence>
<proteinExistence type="predicted"/>
<dbReference type="OrthoDB" id="25733at2157"/>
<gene>
    <name evidence="1" type="ORF">P186_1702</name>
</gene>
<organism evidence="1 2">
    <name type="scientific">Pyrobaculum ferrireducens</name>
    <dbReference type="NCBI Taxonomy" id="1104324"/>
    <lineage>
        <taxon>Archaea</taxon>
        <taxon>Thermoproteota</taxon>
        <taxon>Thermoprotei</taxon>
        <taxon>Thermoproteales</taxon>
        <taxon>Thermoproteaceae</taxon>
        <taxon>Pyrobaculum</taxon>
    </lineage>
</organism>
<dbReference type="STRING" id="1104324.P186_1702"/>
<dbReference type="Proteomes" id="UP000005867">
    <property type="component" value="Chromosome"/>
</dbReference>
<dbReference type="EMBL" id="CP003098">
    <property type="protein sequence ID" value="AET33116.1"/>
    <property type="molecule type" value="Genomic_DNA"/>
</dbReference>
<dbReference type="GeneID" id="11596200"/>
<dbReference type="KEGG" id="pyr:P186_1702"/>
<keyword evidence="2" id="KW-1185">Reference proteome</keyword>